<proteinExistence type="predicted"/>
<dbReference type="SUPFAM" id="SSF47240">
    <property type="entry name" value="Ferritin-like"/>
    <property type="match status" value="1"/>
</dbReference>
<evidence type="ECO:0000313" key="5">
    <source>
        <dbReference type="Proteomes" id="UP000294933"/>
    </source>
</evidence>
<dbReference type="VEuPathDB" id="FungiDB:BD410DRAFT_839259"/>
<dbReference type="AlphaFoldDB" id="A0A4Y7Q6I3"/>
<reference evidence="4 5" key="1">
    <citation type="submission" date="2018-06" db="EMBL/GenBank/DDBJ databases">
        <title>A transcriptomic atlas of mushroom development highlights an independent origin of complex multicellularity.</title>
        <authorList>
            <consortium name="DOE Joint Genome Institute"/>
            <person name="Krizsan K."/>
            <person name="Almasi E."/>
            <person name="Merenyi Z."/>
            <person name="Sahu N."/>
            <person name="Viragh M."/>
            <person name="Koszo T."/>
            <person name="Mondo S."/>
            <person name="Kiss B."/>
            <person name="Balint B."/>
            <person name="Kues U."/>
            <person name="Barry K."/>
            <person name="Hegedus J.C."/>
            <person name="Henrissat B."/>
            <person name="Johnson J."/>
            <person name="Lipzen A."/>
            <person name="Ohm R."/>
            <person name="Nagy I."/>
            <person name="Pangilinan J."/>
            <person name="Yan J."/>
            <person name="Xiong Y."/>
            <person name="Grigoriev I.V."/>
            <person name="Hibbett D.S."/>
            <person name="Nagy L.G."/>
        </authorList>
    </citation>
    <scope>NUCLEOTIDE SEQUENCE [LARGE SCALE GENOMIC DNA]</scope>
    <source>
        <strain evidence="4 5">SZMC22713</strain>
    </source>
</reference>
<dbReference type="OrthoDB" id="1001765at2759"/>
<dbReference type="PANTHER" id="PTHR38705:SF1">
    <property type="entry name" value="PROTEIN RDS1"/>
    <property type="match status" value="1"/>
</dbReference>
<protein>
    <recommendedName>
        <fullName evidence="6">Ferritin-like domain-containing protein</fullName>
    </recommendedName>
</protein>
<name>A0A4Y7Q6I3_9AGAM</name>
<keyword evidence="5" id="KW-1185">Reference proteome</keyword>
<keyword evidence="3" id="KW-0732">Signal</keyword>
<evidence type="ECO:0000256" key="1">
    <source>
        <dbReference type="SAM" id="MobiDB-lite"/>
    </source>
</evidence>
<gene>
    <name evidence="4" type="ORF">BD410DRAFT_839259</name>
</gene>
<accession>A0A4Y7Q6I3</accession>
<dbReference type="InterPro" id="IPR039254">
    <property type="entry name" value="Rds1"/>
</dbReference>
<evidence type="ECO:0000313" key="4">
    <source>
        <dbReference type="EMBL" id="TDL22936.1"/>
    </source>
</evidence>
<feature type="region of interest" description="Disordered" evidence="1">
    <location>
        <begin position="296"/>
        <end position="316"/>
    </location>
</feature>
<dbReference type="InterPro" id="IPR009078">
    <property type="entry name" value="Ferritin-like_SF"/>
</dbReference>
<keyword evidence="2" id="KW-1133">Transmembrane helix</keyword>
<dbReference type="Pfam" id="PF13668">
    <property type="entry name" value="Ferritin_2"/>
    <property type="match status" value="1"/>
</dbReference>
<feature type="transmembrane region" description="Helical" evidence="2">
    <location>
        <begin position="320"/>
        <end position="337"/>
    </location>
</feature>
<feature type="compositionally biased region" description="Low complexity" evidence="1">
    <location>
        <begin position="296"/>
        <end position="307"/>
    </location>
</feature>
<evidence type="ECO:0000256" key="3">
    <source>
        <dbReference type="SAM" id="SignalP"/>
    </source>
</evidence>
<keyword evidence="2" id="KW-0812">Transmembrane</keyword>
<dbReference type="CDD" id="cd00657">
    <property type="entry name" value="Ferritin_like"/>
    <property type="match status" value="1"/>
</dbReference>
<dbReference type="Proteomes" id="UP000294933">
    <property type="component" value="Unassembled WGS sequence"/>
</dbReference>
<dbReference type="PANTHER" id="PTHR38705">
    <property type="entry name" value="PROTEIN RDS1"/>
    <property type="match status" value="1"/>
</dbReference>
<evidence type="ECO:0000256" key="2">
    <source>
        <dbReference type="SAM" id="Phobius"/>
    </source>
</evidence>
<evidence type="ECO:0008006" key="6">
    <source>
        <dbReference type="Google" id="ProtNLM"/>
    </source>
</evidence>
<sequence>MLTKSLSVLALVGAVAVVAQQANNNNPQITDVDILNYALTLEHLEDAFYRGALEKFDNATFNGAGLNLALFQQISQHEASHVAFLTTALGPNATQACNYSFPYTDVKSFVALSMILEGVGTSAYLGAAALIQNKQYLTAAGSILTTEARHAAWISSSENGEEPWSGALDVPLSLNEVFSLAAPFIVSCPSTNPKLPVKAFPVLNVTSSSYSAGGPINLALDTSGQSGQLFVVFFSGLTQTVVALNGGSATIPSALDGAGTVYIVVTNANATVTDENTVAGPAILMFPNVTTKVENTGTQGSTVSGGTNASKSGSEGRGQMSLVLSVFAALLGAFALFM</sequence>
<feature type="signal peptide" evidence="3">
    <location>
        <begin position="1"/>
        <end position="21"/>
    </location>
</feature>
<feature type="chain" id="PRO_5021494205" description="Ferritin-like domain-containing protein" evidence="3">
    <location>
        <begin position="22"/>
        <end position="338"/>
    </location>
</feature>
<organism evidence="4 5">
    <name type="scientific">Rickenella mellea</name>
    <dbReference type="NCBI Taxonomy" id="50990"/>
    <lineage>
        <taxon>Eukaryota</taxon>
        <taxon>Fungi</taxon>
        <taxon>Dikarya</taxon>
        <taxon>Basidiomycota</taxon>
        <taxon>Agaricomycotina</taxon>
        <taxon>Agaricomycetes</taxon>
        <taxon>Hymenochaetales</taxon>
        <taxon>Rickenellaceae</taxon>
        <taxon>Rickenella</taxon>
    </lineage>
</organism>
<keyword evidence="2" id="KW-0472">Membrane</keyword>
<dbReference type="EMBL" id="ML170172">
    <property type="protein sequence ID" value="TDL22936.1"/>
    <property type="molecule type" value="Genomic_DNA"/>
</dbReference>
<dbReference type="STRING" id="50990.A0A4Y7Q6I3"/>